<feature type="domain" description="SnoaL-like" evidence="1">
    <location>
        <begin position="1"/>
        <end position="122"/>
    </location>
</feature>
<organism evidence="2 3">
    <name type="scientific">Chitinophaga parva</name>
    <dbReference type="NCBI Taxonomy" id="2169414"/>
    <lineage>
        <taxon>Bacteria</taxon>
        <taxon>Pseudomonadati</taxon>
        <taxon>Bacteroidota</taxon>
        <taxon>Chitinophagia</taxon>
        <taxon>Chitinophagales</taxon>
        <taxon>Chitinophagaceae</taxon>
        <taxon>Chitinophaga</taxon>
    </lineage>
</organism>
<proteinExistence type="predicted"/>
<dbReference type="OrthoDB" id="336094at2"/>
<dbReference type="InterPro" id="IPR032710">
    <property type="entry name" value="NTF2-like_dom_sf"/>
</dbReference>
<dbReference type="Proteomes" id="UP000244450">
    <property type="component" value="Unassembled WGS sequence"/>
</dbReference>
<protein>
    <recommendedName>
        <fullName evidence="1">SnoaL-like domain-containing protein</fullName>
    </recommendedName>
</protein>
<evidence type="ECO:0000313" key="2">
    <source>
        <dbReference type="EMBL" id="PUZ28411.1"/>
    </source>
</evidence>
<evidence type="ECO:0000259" key="1">
    <source>
        <dbReference type="Pfam" id="PF20409"/>
    </source>
</evidence>
<reference evidence="2 3" key="1">
    <citation type="submission" date="2018-04" db="EMBL/GenBank/DDBJ databases">
        <title>Chitinophaga fuyangensis sp. nov., isolated from soil in a chemical factory.</title>
        <authorList>
            <person name="Chen K."/>
        </authorList>
    </citation>
    <scope>NUCLEOTIDE SEQUENCE [LARGE SCALE GENOMIC DNA]</scope>
    <source>
        <strain evidence="2 3">LY-1</strain>
    </source>
</reference>
<evidence type="ECO:0000313" key="3">
    <source>
        <dbReference type="Proteomes" id="UP000244450"/>
    </source>
</evidence>
<dbReference type="Pfam" id="PF20409">
    <property type="entry name" value="SnoaL_5"/>
    <property type="match status" value="1"/>
</dbReference>
<accession>A0A2T7BLB2</accession>
<dbReference type="SUPFAM" id="SSF54427">
    <property type="entry name" value="NTF2-like"/>
    <property type="match status" value="1"/>
</dbReference>
<dbReference type="EMBL" id="QCYK01000001">
    <property type="protein sequence ID" value="PUZ28411.1"/>
    <property type="molecule type" value="Genomic_DNA"/>
</dbReference>
<keyword evidence="3" id="KW-1185">Reference proteome</keyword>
<dbReference type="RefSeq" id="WP_108685050.1">
    <property type="nucleotide sequence ID" value="NZ_QCYK01000001.1"/>
</dbReference>
<dbReference type="AlphaFoldDB" id="A0A2T7BLB2"/>
<dbReference type="Gene3D" id="3.10.450.50">
    <property type="match status" value="1"/>
</dbReference>
<sequence length="122" mass="13779">MTTQEIANRYAEMASQNKWAEIQQELYSDDVTSREPDKAVENGFPVFVQGREALKAKGEKHRGRIETFHGRSLQGPIVSADSFAMVLNSEVTFNGQTSRSQLSEIAVFQVKDGKIISEQFFY</sequence>
<gene>
    <name evidence="2" type="ORF">DCC81_02695</name>
</gene>
<name>A0A2T7BLB2_9BACT</name>
<comment type="caution">
    <text evidence="2">The sequence shown here is derived from an EMBL/GenBank/DDBJ whole genome shotgun (WGS) entry which is preliminary data.</text>
</comment>
<dbReference type="InterPro" id="IPR046860">
    <property type="entry name" value="SnoaL_5"/>
</dbReference>